<dbReference type="RefSeq" id="YP_009550616.1">
    <property type="nucleotide sequence ID" value="NC_040296.1"/>
</dbReference>
<evidence type="ECO:0000256" key="1">
    <source>
        <dbReference type="SAM" id="Phobius"/>
    </source>
</evidence>
<reference evidence="2" key="1">
    <citation type="journal article" date="2019" name="Genome Biol. Evol.">
        <title>Plastid Genomes and Proteins Illuminate the Evolution of Eustigmatophyte Algae and Their Bacterial Endosymbionts.</title>
        <authorList>
            <person name="Sevcikova T."/>
            <person name="Yurchenko T."/>
            <person name="Fawley K.P."/>
            <person name="Amaral R."/>
            <person name="Strnad H."/>
            <person name="Santos L.M."/>
            <person name="Fawley M.W."/>
            <person name="Elias M."/>
        </authorList>
    </citation>
    <scope>NUCLEOTIDE SEQUENCE</scope>
</reference>
<keyword evidence="1" id="KW-1133">Transmembrane helix</keyword>
<sequence length="334" mass="40279">MIKNYTQRFYPNPFRYRGFKNTNNEYEIFEQLKDTLKPFLENKFSGIDEYFDEFFNPKSEIFIVRLVRNSIKDKYDLIIEKAKSNFFMKRFIKYFIKYIDEFESIENYQKNLRYLELPVQPLVDKKGFEIQSVSNDIVENILEDIDSGMNYIYDYCADKLPESIDLWEDYALLYPNEFPVICHDHLLEITYRSLDRTFNKIQKGIIDNSKWVVSGDLNSRIMKIIKPKYDIKDFNNFFGGILESLISLIILILLARYLIYYFKPILGAQKRKLLALSPFKMIRKAKKTLNFNRFRVKQKVRQLKLKINKINFKLNLKYKLLQLIFNRNILQKTN</sequence>
<keyword evidence="2" id="KW-0934">Plastid</keyword>
<dbReference type="EMBL" id="MK281454">
    <property type="protein sequence ID" value="QAA11551.1"/>
    <property type="molecule type" value="Genomic_DNA"/>
</dbReference>
<evidence type="ECO:0000313" key="2">
    <source>
        <dbReference type="EMBL" id="QAA11551.1"/>
    </source>
</evidence>
<dbReference type="GeneID" id="38947641"/>
<gene>
    <name evidence="2" type="primary">orf1</name>
</gene>
<protein>
    <submittedName>
        <fullName evidence="2">Uncharacterized protein</fullName>
    </submittedName>
</protein>
<proteinExistence type="predicted"/>
<geneLocation type="plastid" evidence="2"/>
<name>A0A451FMC5_9STRA</name>
<accession>A0A451FMC5</accession>
<dbReference type="AlphaFoldDB" id="A0A451FMC5"/>
<organism evidence="2">
    <name type="scientific">Eustigmatophyceae sp. Chic 10/23 P-6w</name>
    <dbReference type="NCBI Taxonomy" id="1446905"/>
    <lineage>
        <taxon>Eukaryota</taxon>
        <taxon>Sar</taxon>
        <taxon>Stramenopiles</taxon>
        <taxon>Ochrophyta</taxon>
        <taxon>Eustigmatophyceae</taxon>
    </lineage>
</organism>
<keyword evidence="1" id="KW-0472">Membrane</keyword>
<feature type="transmembrane region" description="Helical" evidence="1">
    <location>
        <begin position="237"/>
        <end position="262"/>
    </location>
</feature>
<keyword evidence="1" id="KW-0812">Transmembrane</keyword>